<dbReference type="Proteomes" id="UP000830542">
    <property type="component" value="Plasmid unnamed1"/>
</dbReference>
<accession>A0AAX3AR27</accession>
<gene>
    <name evidence="2" type="ORF">MUK72_16030</name>
</gene>
<dbReference type="Gene3D" id="3.40.1350.10">
    <property type="match status" value="1"/>
</dbReference>
<dbReference type="GO" id="GO:0009307">
    <property type="term" value="P:DNA restriction-modification system"/>
    <property type="evidence" value="ECO:0007669"/>
    <property type="project" value="InterPro"/>
</dbReference>
<dbReference type="RefSeq" id="WP_244705645.1">
    <property type="nucleotide sequence ID" value="NZ_BAAADN010000023.1"/>
</dbReference>
<dbReference type="GO" id="GO:0003677">
    <property type="term" value="F:DNA binding"/>
    <property type="evidence" value="ECO:0007669"/>
    <property type="project" value="InterPro"/>
</dbReference>
<evidence type="ECO:0000259" key="1">
    <source>
        <dbReference type="Pfam" id="PF04471"/>
    </source>
</evidence>
<dbReference type="InterPro" id="IPR052906">
    <property type="entry name" value="Type_IV_Methyl-Rstrct_Enzyme"/>
</dbReference>
<organism evidence="2 3">
    <name type="scientific">Halococcus dombrowskii</name>
    <dbReference type="NCBI Taxonomy" id="179637"/>
    <lineage>
        <taxon>Archaea</taxon>
        <taxon>Methanobacteriati</taxon>
        <taxon>Methanobacteriota</taxon>
        <taxon>Stenosarchaea group</taxon>
        <taxon>Halobacteria</taxon>
        <taxon>Halobacteriales</taxon>
        <taxon>Halococcaceae</taxon>
        <taxon>Halococcus</taxon>
    </lineage>
</organism>
<keyword evidence="3" id="KW-1185">Reference proteome</keyword>
<dbReference type="InterPro" id="IPR007560">
    <property type="entry name" value="Restrct_endonuc_IV_Mrr"/>
</dbReference>
<keyword evidence="2" id="KW-0255">Endonuclease</keyword>
<dbReference type="PANTHER" id="PTHR30015">
    <property type="entry name" value="MRR RESTRICTION SYSTEM PROTEIN"/>
    <property type="match status" value="1"/>
</dbReference>
<dbReference type="PANTHER" id="PTHR30015:SF7">
    <property type="entry name" value="TYPE IV METHYL-DIRECTED RESTRICTION ENZYME ECOKMRR"/>
    <property type="match status" value="1"/>
</dbReference>
<name>A0AAX3AR27_HALDO</name>
<keyword evidence="2" id="KW-0378">Hydrolase</keyword>
<geneLocation type="plasmid" evidence="2 3">
    <name>unnamed1</name>
</geneLocation>
<dbReference type="InterPro" id="IPR011335">
    <property type="entry name" value="Restrct_endonuc-II-like"/>
</dbReference>
<dbReference type="GeneID" id="71763388"/>
<evidence type="ECO:0000313" key="2">
    <source>
        <dbReference type="EMBL" id="UOO96689.1"/>
    </source>
</evidence>
<reference evidence="2" key="1">
    <citation type="submission" date="2022-04" db="EMBL/GenBank/DDBJ databases">
        <title>Sequencing and genomic assembly of Halococcus dombrowskii.</title>
        <authorList>
            <person name="Lim S.W."/>
            <person name="MacLea K.S."/>
        </authorList>
    </citation>
    <scope>NUCLEOTIDE SEQUENCE</scope>
    <source>
        <strain evidence="2">H4</strain>
        <plasmid evidence="2">unnamed1</plasmid>
    </source>
</reference>
<dbReference type="Pfam" id="PF04471">
    <property type="entry name" value="Mrr_cat"/>
    <property type="match status" value="1"/>
</dbReference>
<proteinExistence type="predicted"/>
<feature type="domain" description="Restriction endonuclease type IV Mrr" evidence="1">
    <location>
        <begin position="13"/>
        <end position="125"/>
    </location>
</feature>
<sequence>MESYSVERYKHFLQQMDPDEFEVKMARALCMSQGWDGLEVTHSSRDNGVDAVACEGATRIGMQMKRYGSGNKVGGPAIQQYAGVMIEYDFDMFIIVCSSDFTPQARKKASKLGIGLIDGNQIAQLVSKLDGGNQECGVGETHERRPYSEWDEADPELIEESDSTFWQDIFDFFLNDVVYRVSILIY</sequence>
<dbReference type="SUPFAM" id="SSF52980">
    <property type="entry name" value="Restriction endonuclease-like"/>
    <property type="match status" value="1"/>
</dbReference>
<evidence type="ECO:0000313" key="3">
    <source>
        <dbReference type="Proteomes" id="UP000830542"/>
    </source>
</evidence>
<dbReference type="InterPro" id="IPR011856">
    <property type="entry name" value="tRNA_endonuc-like_dom_sf"/>
</dbReference>
<dbReference type="AlphaFoldDB" id="A0AAX3AR27"/>
<keyword evidence="2" id="KW-0540">Nuclease</keyword>
<keyword evidence="2" id="KW-0614">Plasmid</keyword>
<protein>
    <submittedName>
        <fullName evidence="2">Restriction endonuclease</fullName>
    </submittedName>
</protein>
<dbReference type="GO" id="GO:0015666">
    <property type="term" value="F:restriction endodeoxyribonuclease activity"/>
    <property type="evidence" value="ECO:0007669"/>
    <property type="project" value="TreeGrafter"/>
</dbReference>
<dbReference type="KEGG" id="hdo:MUK72_16030"/>
<dbReference type="EMBL" id="CP095006">
    <property type="protein sequence ID" value="UOO96689.1"/>
    <property type="molecule type" value="Genomic_DNA"/>
</dbReference>